<comment type="function">
    <text evidence="3">Alpha-L-fucosidase is responsible for hydrolyzing the alpha-1,6-linked fucose joined to the reducing-end N-acetylglucosamine of the carbohydrate moieties of glycoproteins.</text>
</comment>
<keyword evidence="7 12" id="KW-0378">Hydrolase</keyword>
<evidence type="ECO:0000256" key="11">
    <source>
        <dbReference type="ARBA" id="ARBA00081661"/>
    </source>
</evidence>
<dbReference type="PROSITE" id="PS00385">
    <property type="entry name" value="ALPHA_L_FUCOSIDASE"/>
    <property type="match status" value="1"/>
</dbReference>
<evidence type="ECO:0000259" key="15">
    <source>
        <dbReference type="Pfam" id="PF16757"/>
    </source>
</evidence>
<dbReference type="InterPro" id="IPR057739">
    <property type="entry name" value="Glyco_hydro_29_N"/>
</dbReference>
<dbReference type="Gene3D" id="2.60.40.1180">
    <property type="entry name" value="Golgi alpha-mannosidase II"/>
    <property type="match status" value="1"/>
</dbReference>
<dbReference type="InterPro" id="IPR031919">
    <property type="entry name" value="Fucosidase_C"/>
</dbReference>
<dbReference type="InterPro" id="IPR013780">
    <property type="entry name" value="Glyco_hydro_b"/>
</dbReference>
<evidence type="ECO:0000256" key="5">
    <source>
        <dbReference type="ARBA" id="ARBA00012662"/>
    </source>
</evidence>
<dbReference type="Proteomes" id="UP000192578">
    <property type="component" value="Unassembled WGS sequence"/>
</dbReference>
<feature type="domain" description="Glycoside hydrolase family 29 N-terminal" evidence="14">
    <location>
        <begin position="15"/>
        <end position="356"/>
    </location>
</feature>
<evidence type="ECO:0000256" key="8">
    <source>
        <dbReference type="ARBA" id="ARBA00023180"/>
    </source>
</evidence>
<keyword evidence="17" id="KW-1185">Reference proteome</keyword>
<dbReference type="Pfam" id="PF16757">
    <property type="entry name" value="Fucosidase_C"/>
    <property type="match status" value="1"/>
</dbReference>
<sequence>MRLHLQILLGVTLLSCAITAAAVHYDPTWESLDTRPLPTWFDESKLGIFIHWGVFSQIGYHSEWVWWAWKGSKDADVVQYFRDNFPPDVTYADFAQQFGASFFDPNQWADLFAASGAKYVVLTSKHHEGFTLWPSSYSFNWNAMDVGPHRDLVGDLANAVRNRTDLHFGLYHSMFEWFHPLYLQDKANNWKTQDFPFSKTLPELHEIVNAYKPDVIWSDGDWEAPDVYWNSTGFAAWLYNESPVKDSVVTNDRWGAGIPCHHGGYYTCTDKYNPGTLQPKKWENCMTLDDQSWGYRRNINNVDVLSITDLIATFAATVSCGGNFLLNIGPTGDGTIPAIFQERLTQLGQWMEVNGEAIYKSVPWSKQNDTLTKDVWYTSKKGADGVDVYAIILNWSANATIVLGAPKVSANTVINILGYPVALKYRTLDQGIEIALPPLQDIPAPQAWGVVMKLTQLSNKHRPKRIMALPERYRRNSKIRTY</sequence>
<comment type="caution">
    <text evidence="16">The sequence shown here is derived from an EMBL/GenBank/DDBJ whole genome shotgun (WGS) entry which is preliminary data.</text>
</comment>
<organism evidence="16 17">
    <name type="scientific">Hypsibius exemplaris</name>
    <name type="common">Freshwater tardigrade</name>
    <dbReference type="NCBI Taxonomy" id="2072580"/>
    <lineage>
        <taxon>Eukaryota</taxon>
        <taxon>Metazoa</taxon>
        <taxon>Ecdysozoa</taxon>
        <taxon>Tardigrada</taxon>
        <taxon>Eutardigrada</taxon>
        <taxon>Parachela</taxon>
        <taxon>Hypsibioidea</taxon>
        <taxon>Hypsibiidae</taxon>
        <taxon>Hypsibius</taxon>
    </lineage>
</organism>
<feature type="domain" description="Alpha-L-fucosidase C-terminal" evidence="15">
    <location>
        <begin position="367"/>
        <end position="455"/>
    </location>
</feature>
<dbReference type="PANTHER" id="PTHR10030:SF37">
    <property type="entry name" value="ALPHA-L-FUCOSIDASE-RELATED"/>
    <property type="match status" value="1"/>
</dbReference>
<accession>A0A1W0WQ65</accession>
<evidence type="ECO:0000256" key="7">
    <source>
        <dbReference type="ARBA" id="ARBA00022801"/>
    </source>
</evidence>
<dbReference type="AlphaFoldDB" id="A0A1W0WQ65"/>
<dbReference type="SMART" id="SM00812">
    <property type="entry name" value="Alpha_L_fucos"/>
    <property type="match status" value="1"/>
</dbReference>
<evidence type="ECO:0000256" key="9">
    <source>
        <dbReference type="ARBA" id="ARBA00023295"/>
    </source>
</evidence>
<feature type="signal peptide" evidence="12">
    <location>
        <begin position="1"/>
        <end position="22"/>
    </location>
</feature>
<evidence type="ECO:0000313" key="17">
    <source>
        <dbReference type="Proteomes" id="UP000192578"/>
    </source>
</evidence>
<evidence type="ECO:0000259" key="14">
    <source>
        <dbReference type="Pfam" id="PF01120"/>
    </source>
</evidence>
<proteinExistence type="inferred from homology"/>
<gene>
    <name evidence="16" type="ORF">BV898_08595</name>
</gene>
<evidence type="ECO:0000256" key="3">
    <source>
        <dbReference type="ARBA" id="ARBA00004071"/>
    </source>
</evidence>
<dbReference type="InterPro" id="IPR000933">
    <property type="entry name" value="Glyco_hydro_29"/>
</dbReference>
<dbReference type="InterPro" id="IPR018526">
    <property type="entry name" value="Glyco_hydro_29_CS"/>
</dbReference>
<evidence type="ECO:0000313" key="16">
    <source>
        <dbReference type="EMBL" id="OQV17346.1"/>
    </source>
</evidence>
<comment type="catalytic activity">
    <reaction evidence="1">
        <text>a neolactoside IV(2)-alpha-Fuc-nLc4Cer(d18:1(4E)) + H2O = a neolactoside nLc4Cer(d18:1(4E)) + L-fucose</text>
        <dbReference type="Rhea" id="RHEA:48224"/>
        <dbReference type="ChEBI" id="CHEBI:2181"/>
        <dbReference type="ChEBI" id="CHEBI:15377"/>
        <dbReference type="ChEBI" id="CHEBI:17006"/>
        <dbReference type="ChEBI" id="CHEBI:28691"/>
    </reaction>
    <physiologicalReaction direction="left-to-right" evidence="1">
        <dbReference type="Rhea" id="RHEA:48225"/>
    </physiologicalReaction>
</comment>
<evidence type="ECO:0000256" key="10">
    <source>
        <dbReference type="ARBA" id="ARBA00074133"/>
    </source>
</evidence>
<evidence type="ECO:0000256" key="2">
    <source>
        <dbReference type="ARBA" id="ARBA00000419"/>
    </source>
</evidence>
<dbReference type="SUPFAM" id="SSF51445">
    <property type="entry name" value="(Trans)glycosidases"/>
    <property type="match status" value="1"/>
</dbReference>
<dbReference type="FunFam" id="3.20.20.80:FF:000027">
    <property type="entry name" value="Alpha-L-fucosidase"/>
    <property type="match status" value="1"/>
</dbReference>
<feature type="chain" id="PRO_5016196095" description="Putative alpha-L-fucosidase" evidence="12">
    <location>
        <begin position="23"/>
        <end position="482"/>
    </location>
</feature>
<protein>
    <recommendedName>
        <fullName evidence="10">Putative alpha-L-fucosidase</fullName>
        <ecNumber evidence="5">3.2.1.51</ecNumber>
    </recommendedName>
    <alternativeName>
        <fullName evidence="11">Alpha-L-fucoside fucohydrolase</fullName>
    </alternativeName>
</protein>
<dbReference type="Pfam" id="PF01120">
    <property type="entry name" value="Alpha_L_fucos"/>
    <property type="match status" value="1"/>
</dbReference>
<dbReference type="OrthoDB" id="6039950at2759"/>
<comment type="catalytic activity">
    <reaction evidence="2">
        <text>a neolactoside IV(2)-alpha-Fuc-nLc4Cer(d18:0) + H2O = a neolactoside nLc4Cer(d18:0) + L-fucose</text>
        <dbReference type="Rhea" id="RHEA:49308"/>
        <dbReference type="ChEBI" id="CHEBI:2181"/>
        <dbReference type="ChEBI" id="CHEBI:15377"/>
        <dbReference type="ChEBI" id="CHEBI:91119"/>
        <dbReference type="ChEBI" id="CHEBI:91121"/>
    </reaction>
    <physiologicalReaction direction="left-to-right" evidence="2">
        <dbReference type="Rhea" id="RHEA:49309"/>
    </physiologicalReaction>
</comment>
<feature type="site" description="May be important for catalysis" evidence="13">
    <location>
        <position position="285"/>
    </location>
</feature>
<reference evidence="17" key="1">
    <citation type="submission" date="2017-01" db="EMBL/GenBank/DDBJ databases">
        <title>Comparative genomics of anhydrobiosis in the tardigrade Hypsibius dujardini.</title>
        <authorList>
            <person name="Yoshida Y."/>
            <person name="Koutsovoulos G."/>
            <person name="Laetsch D."/>
            <person name="Stevens L."/>
            <person name="Kumar S."/>
            <person name="Horikawa D."/>
            <person name="Ishino K."/>
            <person name="Komine S."/>
            <person name="Tomita M."/>
            <person name="Blaxter M."/>
            <person name="Arakawa K."/>
        </authorList>
    </citation>
    <scope>NUCLEOTIDE SEQUENCE [LARGE SCALE GENOMIC DNA]</scope>
    <source>
        <strain evidence="17">Z151</strain>
    </source>
</reference>
<dbReference type="PROSITE" id="PS51257">
    <property type="entry name" value="PROKAR_LIPOPROTEIN"/>
    <property type="match status" value="1"/>
</dbReference>
<dbReference type="Gene3D" id="3.20.20.80">
    <property type="entry name" value="Glycosidases"/>
    <property type="match status" value="1"/>
</dbReference>
<dbReference type="EC" id="3.2.1.51" evidence="5"/>
<dbReference type="PIRSF" id="PIRSF001092">
    <property type="entry name" value="Alpha-L-fucosidase"/>
    <property type="match status" value="1"/>
</dbReference>
<keyword evidence="8" id="KW-0325">Glycoprotein</keyword>
<evidence type="ECO:0000256" key="4">
    <source>
        <dbReference type="ARBA" id="ARBA00007951"/>
    </source>
</evidence>
<evidence type="ECO:0000256" key="1">
    <source>
        <dbReference type="ARBA" id="ARBA00000321"/>
    </source>
</evidence>
<dbReference type="PANTHER" id="PTHR10030">
    <property type="entry name" value="ALPHA-L-FUCOSIDASE"/>
    <property type="match status" value="1"/>
</dbReference>
<name>A0A1W0WQ65_HYPEX</name>
<dbReference type="PRINTS" id="PR00741">
    <property type="entry name" value="GLHYDRLASE29"/>
</dbReference>
<evidence type="ECO:0000256" key="6">
    <source>
        <dbReference type="ARBA" id="ARBA00022729"/>
    </source>
</evidence>
<dbReference type="InterPro" id="IPR016286">
    <property type="entry name" value="FUC_metazoa-typ"/>
</dbReference>
<dbReference type="GO" id="GO:0016139">
    <property type="term" value="P:glycoside catabolic process"/>
    <property type="evidence" value="ECO:0007669"/>
    <property type="project" value="TreeGrafter"/>
</dbReference>
<dbReference type="GO" id="GO:0004560">
    <property type="term" value="F:alpha-L-fucosidase activity"/>
    <property type="evidence" value="ECO:0007669"/>
    <property type="project" value="UniProtKB-EC"/>
</dbReference>
<dbReference type="GO" id="GO:0006004">
    <property type="term" value="P:fucose metabolic process"/>
    <property type="evidence" value="ECO:0007669"/>
    <property type="project" value="InterPro"/>
</dbReference>
<dbReference type="InterPro" id="IPR017853">
    <property type="entry name" value="GH"/>
</dbReference>
<evidence type="ECO:0000256" key="13">
    <source>
        <dbReference type="PIRSR" id="PIRSR001092-1"/>
    </source>
</evidence>
<dbReference type="GO" id="GO:0005764">
    <property type="term" value="C:lysosome"/>
    <property type="evidence" value="ECO:0007669"/>
    <property type="project" value="TreeGrafter"/>
</dbReference>
<keyword evidence="9 12" id="KW-0326">Glycosidase</keyword>
<dbReference type="EMBL" id="MTYJ01000062">
    <property type="protein sequence ID" value="OQV17346.1"/>
    <property type="molecule type" value="Genomic_DNA"/>
</dbReference>
<evidence type="ECO:0000256" key="12">
    <source>
        <dbReference type="PIRNR" id="PIRNR001092"/>
    </source>
</evidence>
<keyword evidence="6 12" id="KW-0732">Signal</keyword>
<comment type="similarity">
    <text evidence="4 12">Belongs to the glycosyl hydrolase 29 family.</text>
</comment>